<gene>
    <name evidence="2" type="ORF">KFK09_027763</name>
</gene>
<reference evidence="2" key="1">
    <citation type="journal article" date="2022" name="Front. Genet.">
        <title>Chromosome-Scale Assembly of the Dendrobium nobile Genome Provides Insights Into the Molecular Mechanism of the Biosynthesis of the Medicinal Active Ingredient of Dendrobium.</title>
        <authorList>
            <person name="Xu Q."/>
            <person name="Niu S.-C."/>
            <person name="Li K.-L."/>
            <person name="Zheng P.-J."/>
            <person name="Zhang X.-J."/>
            <person name="Jia Y."/>
            <person name="Liu Y."/>
            <person name="Niu Y.-X."/>
            <person name="Yu L.-H."/>
            <person name="Chen D.-F."/>
            <person name="Zhang G.-Q."/>
        </authorList>
    </citation>
    <scope>NUCLEOTIDE SEQUENCE</scope>
    <source>
        <tissue evidence="2">Leaf</tissue>
    </source>
</reference>
<evidence type="ECO:0000313" key="2">
    <source>
        <dbReference type="EMBL" id="KAI0487940.1"/>
    </source>
</evidence>
<accession>A0A8T3A1L1</accession>
<feature type="compositionally biased region" description="Polar residues" evidence="1">
    <location>
        <begin position="58"/>
        <end position="67"/>
    </location>
</feature>
<name>A0A8T3A1L1_DENNO</name>
<evidence type="ECO:0000256" key="1">
    <source>
        <dbReference type="SAM" id="MobiDB-lite"/>
    </source>
</evidence>
<feature type="region of interest" description="Disordered" evidence="1">
    <location>
        <begin position="58"/>
        <end position="82"/>
    </location>
</feature>
<dbReference type="Proteomes" id="UP000829196">
    <property type="component" value="Unassembled WGS sequence"/>
</dbReference>
<dbReference type="AlphaFoldDB" id="A0A8T3A1L1"/>
<dbReference type="EMBL" id="JAGYWB010000019">
    <property type="protein sequence ID" value="KAI0487940.1"/>
    <property type="molecule type" value="Genomic_DNA"/>
</dbReference>
<organism evidence="2 3">
    <name type="scientific">Dendrobium nobile</name>
    <name type="common">Orchid</name>
    <dbReference type="NCBI Taxonomy" id="94219"/>
    <lineage>
        <taxon>Eukaryota</taxon>
        <taxon>Viridiplantae</taxon>
        <taxon>Streptophyta</taxon>
        <taxon>Embryophyta</taxon>
        <taxon>Tracheophyta</taxon>
        <taxon>Spermatophyta</taxon>
        <taxon>Magnoliopsida</taxon>
        <taxon>Liliopsida</taxon>
        <taxon>Asparagales</taxon>
        <taxon>Orchidaceae</taxon>
        <taxon>Epidendroideae</taxon>
        <taxon>Malaxideae</taxon>
        <taxon>Dendrobiinae</taxon>
        <taxon>Dendrobium</taxon>
    </lineage>
</organism>
<sequence length="82" mass="9431">MWPVQIRLRTNQDTARNNFPSLERQFHLCRLQLFIKYMLAGEGFRALTCIGNKASQSSSLALETKQPNHLPAQLRSDPYNPT</sequence>
<proteinExistence type="predicted"/>
<keyword evidence="3" id="KW-1185">Reference proteome</keyword>
<comment type="caution">
    <text evidence="2">The sequence shown here is derived from an EMBL/GenBank/DDBJ whole genome shotgun (WGS) entry which is preliminary data.</text>
</comment>
<protein>
    <submittedName>
        <fullName evidence="2">Uncharacterized protein</fullName>
    </submittedName>
</protein>
<evidence type="ECO:0000313" key="3">
    <source>
        <dbReference type="Proteomes" id="UP000829196"/>
    </source>
</evidence>